<comment type="pathway">
    <text evidence="1">Nucleotide-sugar biosynthesis; UDP-alpha-D-glucuronate biosynthesis; UDP-alpha-D-glucuronate from UDP-alpha-D-glucose: step 1/1.</text>
</comment>
<dbReference type="Pfam" id="PF00984">
    <property type="entry name" value="UDPG_MGDP_dh"/>
    <property type="match status" value="1"/>
</dbReference>
<dbReference type="InterPro" id="IPR001732">
    <property type="entry name" value="UDP-Glc/GDP-Man_DH_N"/>
</dbReference>
<evidence type="ECO:0000256" key="4">
    <source>
        <dbReference type="ARBA" id="ARBA00015132"/>
    </source>
</evidence>
<dbReference type="SUPFAM" id="SSF51735">
    <property type="entry name" value="NAD(P)-binding Rossmann-fold domains"/>
    <property type="match status" value="1"/>
</dbReference>
<dbReference type="PIRSF" id="PIRSF500134">
    <property type="entry name" value="UDPglc_DH_bac"/>
    <property type="match status" value="1"/>
</dbReference>
<sequence>MKITIFGSGYVGLVTGACLADVGHEVMCVDVDADKVARLSQGEVPIYEPGLETLIHQNLDAGRLHFTNDAKAAVEFGLLQFIAVGTPSDEDGSADLRHVLKVAETIATHMTEYRIIVDKSTVPVGTASKVERTVAATLEARGAAIEFDVCSNPEFLKEGAAIEDFSRGSRIVIGTESERVRQTMRECYGPYNRQRDKLMFMGVRSAELTKYAANAMLATKISFINEMANLAERLGADIEEVRHGIGSDPRIGYHFIYPGCGYGGSCFPKDVKALAHTAEAAGHPAHLINAVEQVNARQKSRLFEMVSDAFDGDLAGKTIALWGLAFKPNTDDMREAPSRALMEALWQAGARVQAHDPEAAEECLRIYGNREDLDLTEHRDETLEDAHALVICTEWKAFRTVDFVKLRERLVEPVVVDGRNLFSPESARDAGLTYYAIGRGASVRPVVA</sequence>
<evidence type="ECO:0000256" key="2">
    <source>
        <dbReference type="ARBA" id="ARBA00006601"/>
    </source>
</evidence>
<keyword evidence="11" id="KW-1185">Reference proteome</keyword>
<comment type="catalytic activity">
    <reaction evidence="7 8">
        <text>UDP-alpha-D-glucose + 2 NAD(+) + H2O = UDP-alpha-D-glucuronate + 2 NADH + 3 H(+)</text>
        <dbReference type="Rhea" id="RHEA:23596"/>
        <dbReference type="ChEBI" id="CHEBI:15377"/>
        <dbReference type="ChEBI" id="CHEBI:15378"/>
        <dbReference type="ChEBI" id="CHEBI:57540"/>
        <dbReference type="ChEBI" id="CHEBI:57945"/>
        <dbReference type="ChEBI" id="CHEBI:58052"/>
        <dbReference type="ChEBI" id="CHEBI:58885"/>
        <dbReference type="EC" id="1.1.1.22"/>
    </reaction>
</comment>
<dbReference type="InterPro" id="IPR036220">
    <property type="entry name" value="UDP-Glc/GDP-Man_DH_C_sf"/>
</dbReference>
<dbReference type="RefSeq" id="WP_146909648.1">
    <property type="nucleotide sequence ID" value="NZ_BJUS01000034.1"/>
</dbReference>
<dbReference type="PROSITE" id="PS51257">
    <property type="entry name" value="PROKAR_LIPOPROTEIN"/>
    <property type="match status" value="1"/>
</dbReference>
<dbReference type="PIRSF" id="PIRSF000124">
    <property type="entry name" value="UDPglc_GDPman_dh"/>
    <property type="match status" value="1"/>
</dbReference>
<dbReference type="SUPFAM" id="SSF48179">
    <property type="entry name" value="6-phosphogluconate dehydrogenase C-terminal domain-like"/>
    <property type="match status" value="1"/>
</dbReference>
<evidence type="ECO:0000256" key="8">
    <source>
        <dbReference type="PIRNR" id="PIRNR000124"/>
    </source>
</evidence>
<dbReference type="InterPro" id="IPR008927">
    <property type="entry name" value="6-PGluconate_DH-like_C_sf"/>
</dbReference>
<organism evidence="10 11">
    <name type="scientific">Halomonas halophila</name>
    <dbReference type="NCBI Taxonomy" id="29573"/>
    <lineage>
        <taxon>Bacteria</taxon>
        <taxon>Pseudomonadati</taxon>
        <taxon>Pseudomonadota</taxon>
        <taxon>Gammaproteobacteria</taxon>
        <taxon>Oceanospirillales</taxon>
        <taxon>Halomonadaceae</taxon>
        <taxon>Halomonas</taxon>
    </lineage>
</organism>
<feature type="domain" description="UDP-glucose/GDP-mannose dehydrogenase C-terminal" evidence="9">
    <location>
        <begin position="320"/>
        <end position="424"/>
    </location>
</feature>
<dbReference type="Proteomes" id="UP000321121">
    <property type="component" value="Unassembled WGS sequence"/>
</dbReference>
<dbReference type="Pfam" id="PF03721">
    <property type="entry name" value="UDPG_MGDP_dh_N"/>
    <property type="match status" value="1"/>
</dbReference>
<gene>
    <name evidence="10" type="ORF">HHA04nite_25580</name>
</gene>
<dbReference type="InterPro" id="IPR017476">
    <property type="entry name" value="UDP-Glc/GDP-Man"/>
</dbReference>
<protein>
    <recommendedName>
        <fullName evidence="4 8">UDP-glucose 6-dehydrogenase</fullName>
        <ecNumber evidence="3 8">1.1.1.22</ecNumber>
    </recommendedName>
</protein>
<dbReference type="SMART" id="SM00984">
    <property type="entry name" value="UDPG_MGDP_dh_C"/>
    <property type="match status" value="1"/>
</dbReference>
<dbReference type="NCBIfam" id="TIGR03026">
    <property type="entry name" value="NDP-sugDHase"/>
    <property type="match status" value="1"/>
</dbReference>
<evidence type="ECO:0000256" key="7">
    <source>
        <dbReference type="ARBA" id="ARBA00047473"/>
    </source>
</evidence>
<dbReference type="Gene3D" id="3.40.50.720">
    <property type="entry name" value="NAD(P)-binding Rossmann-like Domain"/>
    <property type="match status" value="2"/>
</dbReference>
<reference evidence="10 11" key="1">
    <citation type="submission" date="2019-07" db="EMBL/GenBank/DDBJ databases">
        <title>Whole genome shotgun sequence of Halomonas halophila NBRC 102604.</title>
        <authorList>
            <person name="Hosoyama A."/>
            <person name="Uohara A."/>
            <person name="Ohji S."/>
            <person name="Ichikawa N."/>
        </authorList>
    </citation>
    <scope>NUCLEOTIDE SEQUENCE [LARGE SCALE GENOMIC DNA]</scope>
    <source>
        <strain evidence="10 11">NBRC 102604</strain>
    </source>
</reference>
<keyword evidence="6 8" id="KW-0520">NAD</keyword>
<dbReference type="PANTHER" id="PTHR43750">
    <property type="entry name" value="UDP-GLUCOSE 6-DEHYDROGENASE TUAD"/>
    <property type="match status" value="1"/>
</dbReference>
<comment type="similarity">
    <text evidence="2 8">Belongs to the UDP-glucose/GDP-mannose dehydrogenase family.</text>
</comment>
<dbReference type="Pfam" id="PF03720">
    <property type="entry name" value="UDPG_MGDP_dh_C"/>
    <property type="match status" value="1"/>
</dbReference>
<evidence type="ECO:0000313" key="11">
    <source>
        <dbReference type="Proteomes" id="UP000321121"/>
    </source>
</evidence>
<evidence type="ECO:0000259" key="9">
    <source>
        <dbReference type="SMART" id="SM00984"/>
    </source>
</evidence>
<comment type="caution">
    <text evidence="10">The sequence shown here is derived from an EMBL/GenBank/DDBJ whole genome shotgun (WGS) entry which is preliminary data.</text>
</comment>
<evidence type="ECO:0000256" key="1">
    <source>
        <dbReference type="ARBA" id="ARBA00004701"/>
    </source>
</evidence>
<dbReference type="SUPFAM" id="SSF52413">
    <property type="entry name" value="UDP-glucose/GDP-mannose dehydrogenase C-terminal domain"/>
    <property type="match status" value="1"/>
</dbReference>
<dbReference type="InterPro" id="IPR014026">
    <property type="entry name" value="UDP-Glc/GDP-Man_DH_dimer"/>
</dbReference>
<dbReference type="PANTHER" id="PTHR43750:SF3">
    <property type="entry name" value="UDP-GLUCOSE 6-DEHYDROGENASE TUAD"/>
    <property type="match status" value="1"/>
</dbReference>
<dbReference type="InterPro" id="IPR028357">
    <property type="entry name" value="UDPglc_DH_bac"/>
</dbReference>
<evidence type="ECO:0000256" key="3">
    <source>
        <dbReference type="ARBA" id="ARBA00012954"/>
    </source>
</evidence>
<keyword evidence="5 8" id="KW-0560">Oxidoreductase</keyword>
<evidence type="ECO:0000256" key="5">
    <source>
        <dbReference type="ARBA" id="ARBA00023002"/>
    </source>
</evidence>
<accession>A0ABQ0UAH5</accession>
<evidence type="ECO:0000256" key="6">
    <source>
        <dbReference type="ARBA" id="ARBA00023027"/>
    </source>
</evidence>
<proteinExistence type="inferred from homology"/>
<dbReference type="InterPro" id="IPR014027">
    <property type="entry name" value="UDP-Glc/GDP-Man_DH_C"/>
</dbReference>
<dbReference type="EMBL" id="BJUS01000034">
    <property type="protein sequence ID" value="GEK74014.1"/>
    <property type="molecule type" value="Genomic_DNA"/>
</dbReference>
<name>A0ABQ0UAH5_9GAMM</name>
<dbReference type="InterPro" id="IPR036291">
    <property type="entry name" value="NAD(P)-bd_dom_sf"/>
</dbReference>
<dbReference type="EC" id="1.1.1.22" evidence="3 8"/>
<evidence type="ECO:0000313" key="10">
    <source>
        <dbReference type="EMBL" id="GEK74014.1"/>
    </source>
</evidence>
<dbReference type="Gene3D" id="1.20.5.100">
    <property type="entry name" value="Cytochrome c1, transmembrane anchor, C-terminal"/>
    <property type="match status" value="1"/>
</dbReference>